<dbReference type="InterPro" id="IPR011009">
    <property type="entry name" value="Kinase-like_dom_sf"/>
</dbReference>
<keyword evidence="2" id="KW-1003">Cell membrane</keyword>
<protein>
    <recommendedName>
        <fullName evidence="3">Protein kinase domain-containing protein</fullName>
    </recommendedName>
</protein>
<dbReference type="Proteomes" id="UP001058974">
    <property type="component" value="Chromosome 7"/>
</dbReference>
<evidence type="ECO:0000256" key="1">
    <source>
        <dbReference type="ARBA" id="ARBA00004236"/>
    </source>
</evidence>
<feature type="non-terminal residue" evidence="4">
    <location>
        <position position="155"/>
    </location>
</feature>
<keyword evidence="2" id="KW-0472">Membrane</keyword>
<organism evidence="4 5">
    <name type="scientific">Pisum sativum</name>
    <name type="common">Garden pea</name>
    <name type="synonym">Lathyrus oleraceus</name>
    <dbReference type="NCBI Taxonomy" id="3888"/>
    <lineage>
        <taxon>Eukaryota</taxon>
        <taxon>Viridiplantae</taxon>
        <taxon>Streptophyta</taxon>
        <taxon>Embryophyta</taxon>
        <taxon>Tracheophyta</taxon>
        <taxon>Spermatophyta</taxon>
        <taxon>Magnoliopsida</taxon>
        <taxon>eudicotyledons</taxon>
        <taxon>Gunneridae</taxon>
        <taxon>Pentapetalae</taxon>
        <taxon>rosids</taxon>
        <taxon>fabids</taxon>
        <taxon>Fabales</taxon>
        <taxon>Fabaceae</taxon>
        <taxon>Papilionoideae</taxon>
        <taxon>50 kb inversion clade</taxon>
        <taxon>NPAAA clade</taxon>
        <taxon>Hologalegina</taxon>
        <taxon>IRL clade</taxon>
        <taxon>Fabeae</taxon>
        <taxon>Lathyrus</taxon>
    </lineage>
</organism>
<dbReference type="Pfam" id="PF07714">
    <property type="entry name" value="PK_Tyr_Ser-Thr"/>
    <property type="match status" value="1"/>
</dbReference>
<gene>
    <name evidence="4" type="ORF">KIW84_076340</name>
</gene>
<evidence type="ECO:0000259" key="3">
    <source>
        <dbReference type="PROSITE" id="PS50011"/>
    </source>
</evidence>
<dbReference type="Gene3D" id="1.10.510.10">
    <property type="entry name" value="Transferase(Phosphotransferase) domain 1"/>
    <property type="match status" value="1"/>
</dbReference>
<dbReference type="GO" id="GO:0005886">
    <property type="term" value="C:plasma membrane"/>
    <property type="evidence" value="ECO:0007669"/>
    <property type="project" value="UniProtKB-SubCell"/>
</dbReference>
<dbReference type="GO" id="GO:0005524">
    <property type="term" value="F:ATP binding"/>
    <property type="evidence" value="ECO:0007669"/>
    <property type="project" value="InterPro"/>
</dbReference>
<proteinExistence type="predicted"/>
<dbReference type="InterPro" id="IPR000719">
    <property type="entry name" value="Prot_kinase_dom"/>
</dbReference>
<dbReference type="EMBL" id="JAMSHJ010000007">
    <property type="protein sequence ID" value="KAI5391483.1"/>
    <property type="molecule type" value="Genomic_DNA"/>
</dbReference>
<dbReference type="GO" id="GO:0004672">
    <property type="term" value="F:protein kinase activity"/>
    <property type="evidence" value="ECO:0007669"/>
    <property type="project" value="InterPro"/>
</dbReference>
<evidence type="ECO:0000313" key="5">
    <source>
        <dbReference type="Proteomes" id="UP001058974"/>
    </source>
</evidence>
<dbReference type="InterPro" id="IPR050823">
    <property type="entry name" value="Plant_Ser_Thr_Prot_Kinase"/>
</dbReference>
<sequence length="155" mass="17504">MYNDFSAVNIQIDLDFNAKLSGYGFVGHIAELKFSRSSSASGNLSVETMKKGKLTPKSNVWSFGVVLLELLTGRKNFDLNLPKRDRNLVRWCQPFLADNLSVIMDSQLEGRFPPKAARIVAGIAQRCLQKEPSERPTMRAIVEDLKILIDMQYPR</sequence>
<dbReference type="PROSITE" id="PS50011">
    <property type="entry name" value="PROTEIN_KINASE_DOM"/>
    <property type="match status" value="1"/>
</dbReference>
<name>A0A9D4VW77_PEA</name>
<evidence type="ECO:0000256" key="2">
    <source>
        <dbReference type="ARBA" id="ARBA00022475"/>
    </source>
</evidence>
<accession>A0A9D4VW77</accession>
<dbReference type="Gramene" id="Psat07G0634000-T2">
    <property type="protein sequence ID" value="KAI5391483.1"/>
    <property type="gene ID" value="KIW84_076340"/>
</dbReference>
<keyword evidence="5" id="KW-1185">Reference proteome</keyword>
<reference evidence="4 5" key="1">
    <citation type="journal article" date="2022" name="Nat. Genet.">
        <title>Improved pea reference genome and pan-genome highlight genomic features and evolutionary characteristics.</title>
        <authorList>
            <person name="Yang T."/>
            <person name="Liu R."/>
            <person name="Luo Y."/>
            <person name="Hu S."/>
            <person name="Wang D."/>
            <person name="Wang C."/>
            <person name="Pandey M.K."/>
            <person name="Ge S."/>
            <person name="Xu Q."/>
            <person name="Li N."/>
            <person name="Li G."/>
            <person name="Huang Y."/>
            <person name="Saxena R.K."/>
            <person name="Ji Y."/>
            <person name="Li M."/>
            <person name="Yan X."/>
            <person name="He Y."/>
            <person name="Liu Y."/>
            <person name="Wang X."/>
            <person name="Xiang C."/>
            <person name="Varshney R.K."/>
            <person name="Ding H."/>
            <person name="Gao S."/>
            <person name="Zong X."/>
        </authorList>
    </citation>
    <scope>NUCLEOTIDE SEQUENCE [LARGE SCALE GENOMIC DNA]</scope>
    <source>
        <strain evidence="4 5">cv. Zhongwan 6</strain>
    </source>
</reference>
<evidence type="ECO:0000313" key="4">
    <source>
        <dbReference type="EMBL" id="KAI5391483.1"/>
    </source>
</evidence>
<feature type="domain" description="Protein kinase" evidence="3">
    <location>
        <begin position="1"/>
        <end position="148"/>
    </location>
</feature>
<dbReference type="SUPFAM" id="SSF56112">
    <property type="entry name" value="Protein kinase-like (PK-like)"/>
    <property type="match status" value="1"/>
</dbReference>
<dbReference type="PANTHER" id="PTHR45621">
    <property type="entry name" value="OS01G0588500 PROTEIN-RELATED"/>
    <property type="match status" value="1"/>
</dbReference>
<dbReference type="InterPro" id="IPR001245">
    <property type="entry name" value="Ser-Thr/Tyr_kinase_cat_dom"/>
</dbReference>
<dbReference type="AlphaFoldDB" id="A0A9D4VW77"/>
<comment type="subcellular location">
    <subcellularLocation>
        <location evidence="1">Cell membrane</location>
    </subcellularLocation>
</comment>
<comment type="caution">
    <text evidence="4">The sequence shown here is derived from an EMBL/GenBank/DDBJ whole genome shotgun (WGS) entry which is preliminary data.</text>
</comment>